<dbReference type="PANTHER" id="PTHR11042">
    <property type="entry name" value="EUKARYOTIC TRANSLATION INITIATION FACTOR 2-ALPHA KINASE EIF2-ALPHA KINASE -RELATED"/>
    <property type="match status" value="1"/>
</dbReference>
<dbReference type="GO" id="GO:0005634">
    <property type="term" value="C:nucleus"/>
    <property type="evidence" value="ECO:0007669"/>
    <property type="project" value="TreeGrafter"/>
</dbReference>
<gene>
    <name evidence="9" type="primary">SWE1</name>
    <name evidence="9" type="ORF">H4R34_003829</name>
</gene>
<dbReference type="InterPro" id="IPR008271">
    <property type="entry name" value="Ser/Thr_kinase_AS"/>
</dbReference>
<comment type="caution">
    <text evidence="9">The sequence shown here is derived from an EMBL/GenBank/DDBJ whole genome shotgun (WGS) entry which is preliminary data.</text>
</comment>
<dbReference type="GO" id="GO:0004674">
    <property type="term" value="F:protein serine/threonine kinase activity"/>
    <property type="evidence" value="ECO:0007669"/>
    <property type="project" value="UniProtKB-EC"/>
</dbReference>
<keyword evidence="4 6" id="KW-0067">ATP-binding</keyword>
<dbReference type="PROSITE" id="PS00107">
    <property type="entry name" value="PROTEIN_KINASE_ATP"/>
    <property type="match status" value="1"/>
</dbReference>
<keyword evidence="1 9" id="KW-0808">Transferase</keyword>
<evidence type="ECO:0000256" key="6">
    <source>
        <dbReference type="PROSITE-ProRule" id="PRU10141"/>
    </source>
</evidence>
<evidence type="ECO:0000256" key="2">
    <source>
        <dbReference type="ARBA" id="ARBA00022741"/>
    </source>
</evidence>
<name>A0A9W8EBP0_9FUNG</name>
<organism evidence="9 10">
    <name type="scientific">Dimargaris verticillata</name>
    <dbReference type="NCBI Taxonomy" id="2761393"/>
    <lineage>
        <taxon>Eukaryota</taxon>
        <taxon>Fungi</taxon>
        <taxon>Fungi incertae sedis</taxon>
        <taxon>Zoopagomycota</taxon>
        <taxon>Kickxellomycotina</taxon>
        <taxon>Dimargaritomycetes</taxon>
        <taxon>Dimargaritales</taxon>
        <taxon>Dimargaritaceae</taxon>
        <taxon>Dimargaris</taxon>
    </lineage>
</organism>
<evidence type="ECO:0000256" key="7">
    <source>
        <dbReference type="SAM" id="MobiDB-lite"/>
    </source>
</evidence>
<dbReference type="Proteomes" id="UP001151582">
    <property type="component" value="Unassembled WGS sequence"/>
</dbReference>
<proteinExistence type="inferred from homology"/>
<evidence type="ECO:0000256" key="1">
    <source>
        <dbReference type="ARBA" id="ARBA00022679"/>
    </source>
</evidence>
<dbReference type="EMBL" id="JANBQB010000397">
    <property type="protein sequence ID" value="KAJ1976830.1"/>
    <property type="molecule type" value="Genomic_DNA"/>
</dbReference>
<keyword evidence="10" id="KW-1185">Reference proteome</keyword>
<feature type="compositionally biased region" description="Polar residues" evidence="7">
    <location>
        <begin position="54"/>
        <end position="63"/>
    </location>
</feature>
<dbReference type="InterPro" id="IPR017441">
    <property type="entry name" value="Protein_kinase_ATP_BS"/>
</dbReference>
<dbReference type="EC" id="2.7.11.1" evidence="9"/>
<feature type="region of interest" description="Disordered" evidence="7">
    <location>
        <begin position="33"/>
        <end position="73"/>
    </location>
</feature>
<sequence>MTPQKKAVAANSKFACNDDDVFFATPTLPASRVKKRPLSTGGRLLPTATLFSPGATTTPAQRQPSPPGMDVSLVGQPLSPGRPVDSDNLFTPQNSKLVKPVASAFMSTGLLSKRNKPRPTDVTTPSLVPDTPCKKTPSRFNFTGATPVRTLPLAAPNARLSFNSEATPKLPSKKHRISSLESLKIVKKLHVGSPGTPDSGQYGRDLHHSPLASSPFGDPFGKGSSHTASPLSIQLSPFGTASPFTPSRLSSPANSSGASSPFVNSPALGHPGCRYSDASLDDAFTVYESGSNRNSFISITGSPSSISSISTLHSYPTSNDSPHHYSRTNDWVYGLPVNDTSKDMMLCDEDDEDAAEDGRPLSFKRSPKCNLQGAITRGLVGGDLGALPVTPAHVYITNHPNFLSQSFFEYTTNDPHRLPLPAEARSNQLPCPAPDAPFPSSPSSLGDYLDNQFITIEKLGSGEFSEVFKVQDCATGEISAVKKTKYPFGGRKDRLRRLDEVQLMWQLGTHPHCIRLFNAWEQHGKLFLQTELMENGSLDHFLDVYGQHAPLDEDRVWCIFSQIVAGVKHMHDHNILHLDIKPANVLIAGDWTLKLGDFGMAMRWPASSRDSDHEGDREYIAPEILVGGQYDKPADIFSLGLLLLEVTANIVLPDNGPAWQKLRSGDLSDCQFDAATSGDLIQLITQMLHPNPANRPTIDDIIGLPCVQKELQHLSPVAHV</sequence>
<feature type="domain" description="Protein kinase" evidence="8">
    <location>
        <begin position="453"/>
        <end position="707"/>
    </location>
</feature>
<reference evidence="9" key="1">
    <citation type="submission" date="2022-07" db="EMBL/GenBank/DDBJ databases">
        <title>Phylogenomic reconstructions and comparative analyses of Kickxellomycotina fungi.</title>
        <authorList>
            <person name="Reynolds N.K."/>
            <person name="Stajich J.E."/>
            <person name="Barry K."/>
            <person name="Grigoriev I.V."/>
            <person name="Crous P."/>
            <person name="Smith M.E."/>
        </authorList>
    </citation>
    <scope>NUCLEOTIDE SEQUENCE</scope>
    <source>
        <strain evidence="9">RSA 567</strain>
    </source>
</reference>
<evidence type="ECO:0000313" key="9">
    <source>
        <dbReference type="EMBL" id="KAJ1976830.1"/>
    </source>
</evidence>
<dbReference type="GO" id="GO:0110031">
    <property type="term" value="P:negative regulation of G2/MI transition of meiotic cell cycle"/>
    <property type="evidence" value="ECO:0007669"/>
    <property type="project" value="TreeGrafter"/>
</dbReference>
<keyword evidence="2 6" id="KW-0547">Nucleotide-binding</keyword>
<dbReference type="SMART" id="SM00220">
    <property type="entry name" value="S_TKc"/>
    <property type="match status" value="1"/>
</dbReference>
<feature type="region of interest" description="Disordered" evidence="7">
    <location>
        <begin position="111"/>
        <end position="141"/>
    </location>
</feature>
<protein>
    <submittedName>
        <fullName evidence="9">Mitosis inhibitor protein kinase swe1</fullName>
        <ecNumber evidence="9">2.7.11.1</ecNumber>
    </submittedName>
</protein>
<evidence type="ECO:0000256" key="5">
    <source>
        <dbReference type="ARBA" id="ARBA00037982"/>
    </source>
</evidence>
<evidence type="ECO:0000259" key="8">
    <source>
        <dbReference type="PROSITE" id="PS50011"/>
    </source>
</evidence>
<dbReference type="InterPro" id="IPR000719">
    <property type="entry name" value="Prot_kinase_dom"/>
</dbReference>
<feature type="region of interest" description="Disordered" evidence="7">
    <location>
        <begin position="243"/>
        <end position="262"/>
    </location>
</feature>
<dbReference type="PANTHER" id="PTHR11042:SF190">
    <property type="entry name" value="MITOSIS INHIBITOR PROTEIN KINASE MIK1"/>
    <property type="match status" value="1"/>
</dbReference>
<evidence type="ECO:0000256" key="4">
    <source>
        <dbReference type="ARBA" id="ARBA00022840"/>
    </source>
</evidence>
<dbReference type="SUPFAM" id="SSF56112">
    <property type="entry name" value="Protein kinase-like (PK-like)"/>
    <property type="match status" value="1"/>
</dbReference>
<feature type="compositionally biased region" description="Low complexity" evidence="7">
    <location>
        <begin position="246"/>
        <end position="261"/>
    </location>
</feature>
<dbReference type="GO" id="GO:0005737">
    <property type="term" value="C:cytoplasm"/>
    <property type="evidence" value="ECO:0007669"/>
    <property type="project" value="TreeGrafter"/>
</dbReference>
<dbReference type="GO" id="GO:0004713">
    <property type="term" value="F:protein tyrosine kinase activity"/>
    <property type="evidence" value="ECO:0007669"/>
    <property type="project" value="TreeGrafter"/>
</dbReference>
<feature type="binding site" evidence="6">
    <location>
        <position position="483"/>
    </location>
    <ligand>
        <name>ATP</name>
        <dbReference type="ChEBI" id="CHEBI:30616"/>
    </ligand>
</feature>
<accession>A0A9W8EBP0</accession>
<dbReference type="PROSITE" id="PS00108">
    <property type="entry name" value="PROTEIN_KINASE_ST"/>
    <property type="match status" value="1"/>
</dbReference>
<comment type="similarity">
    <text evidence="5">Belongs to the protein kinase superfamily. Ser/Thr protein kinase family. GCN2 subfamily.</text>
</comment>
<dbReference type="GO" id="GO:0005524">
    <property type="term" value="F:ATP binding"/>
    <property type="evidence" value="ECO:0007669"/>
    <property type="project" value="UniProtKB-UniRule"/>
</dbReference>
<dbReference type="Gene3D" id="3.30.200.20">
    <property type="entry name" value="Phosphorylase Kinase, domain 1"/>
    <property type="match status" value="1"/>
</dbReference>
<evidence type="ECO:0000313" key="10">
    <source>
        <dbReference type="Proteomes" id="UP001151582"/>
    </source>
</evidence>
<dbReference type="Pfam" id="PF00069">
    <property type="entry name" value="Pkinase"/>
    <property type="match status" value="1"/>
</dbReference>
<dbReference type="OrthoDB" id="5337378at2759"/>
<dbReference type="InterPro" id="IPR011009">
    <property type="entry name" value="Kinase-like_dom_sf"/>
</dbReference>
<dbReference type="PROSITE" id="PS50011">
    <property type="entry name" value="PROTEIN_KINASE_DOM"/>
    <property type="match status" value="1"/>
</dbReference>
<keyword evidence="3" id="KW-0418">Kinase</keyword>
<dbReference type="AlphaFoldDB" id="A0A9W8EBP0"/>
<feature type="region of interest" description="Disordered" evidence="7">
    <location>
        <begin position="188"/>
        <end position="232"/>
    </location>
</feature>
<dbReference type="Gene3D" id="1.10.510.10">
    <property type="entry name" value="Transferase(Phosphotransferase) domain 1"/>
    <property type="match status" value="1"/>
</dbReference>
<evidence type="ECO:0000256" key="3">
    <source>
        <dbReference type="ARBA" id="ARBA00022777"/>
    </source>
</evidence>
<dbReference type="InterPro" id="IPR050339">
    <property type="entry name" value="CC_SR_Kinase"/>
</dbReference>